<dbReference type="InterPro" id="IPR040756">
    <property type="entry name" value="Peptidase_M61_N"/>
</dbReference>
<evidence type="ECO:0000313" key="3">
    <source>
        <dbReference type="Proteomes" id="UP000037939"/>
    </source>
</evidence>
<protein>
    <submittedName>
        <fullName evidence="2">M61 glycyl aminopeptidase</fullName>
    </submittedName>
</protein>
<dbReference type="PROSITE" id="PS50106">
    <property type="entry name" value="PDZ"/>
    <property type="match status" value="1"/>
</dbReference>
<keyword evidence="2" id="KW-0645">Protease</keyword>
<proteinExistence type="predicted"/>
<dbReference type="InterPro" id="IPR036034">
    <property type="entry name" value="PDZ_sf"/>
</dbReference>
<dbReference type="Pfam" id="PF05299">
    <property type="entry name" value="Peptidase_M61"/>
    <property type="match status" value="1"/>
</dbReference>
<feature type="domain" description="PDZ" evidence="1">
    <location>
        <begin position="494"/>
        <end position="564"/>
    </location>
</feature>
<dbReference type="Gene3D" id="1.10.390.10">
    <property type="entry name" value="Neutral Protease Domain 2"/>
    <property type="match status" value="1"/>
</dbReference>
<dbReference type="Proteomes" id="UP000037939">
    <property type="component" value="Unassembled WGS sequence"/>
</dbReference>
<accession>A0A0N0GQR4</accession>
<gene>
    <name evidence="2" type="ORF">WG78_00635</name>
</gene>
<evidence type="ECO:0000313" key="2">
    <source>
        <dbReference type="EMBL" id="KPC55120.1"/>
    </source>
</evidence>
<comment type="caution">
    <text evidence="2">The sequence shown here is derived from an EMBL/GenBank/DDBJ whole genome shotgun (WGS) entry which is preliminary data.</text>
</comment>
<dbReference type="AlphaFoldDB" id="A0A0N0GQR4"/>
<dbReference type="SUPFAM" id="SSF50156">
    <property type="entry name" value="PDZ domain-like"/>
    <property type="match status" value="1"/>
</dbReference>
<keyword evidence="3" id="KW-1185">Reference proteome</keyword>
<dbReference type="EMBL" id="LAQT01000001">
    <property type="protein sequence ID" value="KPC55120.1"/>
    <property type="molecule type" value="Genomic_DNA"/>
</dbReference>
<dbReference type="PIRSF" id="PIRSF016493">
    <property type="entry name" value="Glycyl_aminpptds"/>
    <property type="match status" value="1"/>
</dbReference>
<dbReference type="InterPro" id="IPR027268">
    <property type="entry name" value="Peptidase_M4/M1_CTD_sf"/>
</dbReference>
<dbReference type="Pfam" id="PF17899">
    <property type="entry name" value="Peptidase_M61_N"/>
    <property type="match status" value="1"/>
</dbReference>
<sequence length="603" mass="66477">MPHYQIQPADLKAHYFDVTLTINNPDPKGQVVWLPVWIPGSYLVREFARNIVSMAAQSKGKPVAITKLDKHRWQAEPVKGKLQLIYRVYAWDLSVRGAYLDETRGFFNGTSTFLAVAGQESEACSVELLPPSDAIASKWKVATTLPRAGAKAGKFGEYVASNYDELIDHPVELGEFNEDSFKACGVPHQLVFAGRHSVDMKRLKQDLKKICEYQIKLFGEPAPFDEYTFMTMVTGDGYGGLEHRASTALMAGRDDLPLPHETTMKPAYRQFLGLCSHEYFHSWNVKRIKPANFAPYDLHREGYTRLLWAFEGITSYYDDLTLVRAGVISQQDYLDLIANTLTGVERGAGRLKQTLSESSLDAWAKYYRQDENSPNAIVSYYTKGALASLCLDLTIRERTHGARSLDDVMRALWQRFGKDFYGANGGRGVGEDEWERVAIEVTGVDLRDFFDMALRSTQPLPVAELLARFGVESQLRAPAGGADKGGWKDVAAPGNSLGARVANDAAGVKLTHVLDGGAAQQAGFSAGDVLIALAGLKLTAGNLEAALANRPAGTEVEVHAFRRDELISRKLVIQAANADTWGLRINAVVEAEVAQARKAWLEG</sequence>
<dbReference type="GO" id="GO:0004177">
    <property type="term" value="F:aminopeptidase activity"/>
    <property type="evidence" value="ECO:0007669"/>
    <property type="project" value="UniProtKB-KW"/>
</dbReference>
<dbReference type="Gene3D" id="2.30.42.10">
    <property type="match status" value="1"/>
</dbReference>
<evidence type="ECO:0000259" key="1">
    <source>
        <dbReference type="PROSITE" id="PS50106"/>
    </source>
</evidence>
<dbReference type="SUPFAM" id="SSF55486">
    <property type="entry name" value="Metalloproteases ('zincins'), catalytic domain"/>
    <property type="match status" value="1"/>
</dbReference>
<keyword evidence="2" id="KW-0031">Aminopeptidase</keyword>
<keyword evidence="2" id="KW-0378">Hydrolase</keyword>
<dbReference type="OrthoDB" id="9778516at2"/>
<dbReference type="PATRIC" id="fig|857265.3.peg.133"/>
<dbReference type="InterPro" id="IPR001478">
    <property type="entry name" value="PDZ"/>
</dbReference>
<dbReference type="InterPro" id="IPR007963">
    <property type="entry name" value="Peptidase_M61_catalytic"/>
</dbReference>
<name>A0A0N0GQR4_9NEIS</name>
<dbReference type="InterPro" id="IPR024191">
    <property type="entry name" value="Peptidase_M61"/>
</dbReference>
<dbReference type="Gene3D" id="2.60.40.3650">
    <property type="match status" value="1"/>
</dbReference>
<organism evidence="2 3">
    <name type="scientific">Amantichitinum ursilacus</name>
    <dbReference type="NCBI Taxonomy" id="857265"/>
    <lineage>
        <taxon>Bacteria</taxon>
        <taxon>Pseudomonadati</taxon>
        <taxon>Pseudomonadota</taxon>
        <taxon>Betaproteobacteria</taxon>
        <taxon>Neisseriales</taxon>
        <taxon>Chitinibacteraceae</taxon>
        <taxon>Amantichitinum</taxon>
    </lineage>
</organism>
<dbReference type="SMART" id="SM00228">
    <property type="entry name" value="PDZ"/>
    <property type="match status" value="1"/>
</dbReference>
<reference evidence="2 3" key="1">
    <citation type="submission" date="2015-07" db="EMBL/GenBank/DDBJ databases">
        <title>Draft genome sequence of the Amantichitinum ursilacus IGB-41, a new chitin-degrading bacterium.</title>
        <authorList>
            <person name="Kirstahler P."/>
            <person name="Guenther M."/>
            <person name="Grumaz C."/>
            <person name="Rupp S."/>
            <person name="Zibek S."/>
            <person name="Sohn K."/>
        </authorList>
    </citation>
    <scope>NUCLEOTIDE SEQUENCE [LARGE SCALE GENOMIC DNA]</scope>
    <source>
        <strain evidence="2 3">IGB-41</strain>
    </source>
</reference>
<dbReference type="RefSeq" id="WP_053935850.1">
    <property type="nucleotide sequence ID" value="NZ_LAQT01000001.1"/>
</dbReference>